<keyword evidence="1" id="KW-0175">Coiled coil</keyword>
<proteinExistence type="predicted"/>
<evidence type="ECO:0000313" key="2">
    <source>
        <dbReference type="EMBL" id="TDL34020.1"/>
    </source>
</evidence>
<sequence>MKRQLATRTGICQRRVEILQSKLRSQSCEIDRLEAENTELRQSNNVLQAEVIRLKRAQRTNVQDLAHIAAWLVSLANAKGVALDSTTLNILDRRGWNPGKRRSGASRL</sequence>
<evidence type="ECO:0000256" key="1">
    <source>
        <dbReference type="SAM" id="Coils"/>
    </source>
</evidence>
<dbReference type="RefSeq" id="WP_133350722.1">
    <property type="nucleotide sequence ID" value="NZ_SMZQ01000009.1"/>
</dbReference>
<dbReference type="AlphaFoldDB" id="A0A4R5XQZ3"/>
<gene>
    <name evidence="2" type="ORF">E2R57_16050</name>
</gene>
<organism evidence="2 3">
    <name type="scientific">Arthrobacter nitrophenolicus</name>
    <dbReference type="NCBI Taxonomy" id="683150"/>
    <lineage>
        <taxon>Bacteria</taxon>
        <taxon>Bacillati</taxon>
        <taxon>Actinomycetota</taxon>
        <taxon>Actinomycetes</taxon>
        <taxon>Micrococcales</taxon>
        <taxon>Micrococcaceae</taxon>
        <taxon>Arthrobacter</taxon>
    </lineage>
</organism>
<accession>A0A4R5XQZ3</accession>
<feature type="coiled-coil region" evidence="1">
    <location>
        <begin position="16"/>
        <end position="57"/>
    </location>
</feature>
<dbReference type="Proteomes" id="UP000294621">
    <property type="component" value="Unassembled WGS sequence"/>
</dbReference>
<dbReference type="EMBL" id="SMZQ01000009">
    <property type="protein sequence ID" value="TDL34020.1"/>
    <property type="molecule type" value="Genomic_DNA"/>
</dbReference>
<comment type="caution">
    <text evidence="2">The sequence shown here is derived from an EMBL/GenBank/DDBJ whole genome shotgun (WGS) entry which is preliminary data.</text>
</comment>
<reference evidence="2 3" key="1">
    <citation type="submission" date="2019-03" db="EMBL/GenBank/DDBJ databases">
        <title>Genome Sequencing and Assembly of Various Microbes Isolated from Partially Reclaimed Soil and Acid Mine Drainage (AMD) Site.</title>
        <authorList>
            <person name="Steinbock B."/>
            <person name="Bechtold R."/>
            <person name="Sevigny J.L."/>
            <person name="Thomas D."/>
            <person name="Cuthill L.R."/>
            <person name="Aveiro Johannsen E.J."/>
            <person name="Thomas K."/>
            <person name="Ghosh A."/>
        </authorList>
    </citation>
    <scope>NUCLEOTIDE SEQUENCE [LARGE SCALE GENOMIC DNA]</scope>
    <source>
        <strain evidence="2 3">S-A1</strain>
    </source>
</reference>
<evidence type="ECO:0000313" key="3">
    <source>
        <dbReference type="Proteomes" id="UP000294621"/>
    </source>
</evidence>
<dbReference type="OrthoDB" id="4945790at2"/>
<protein>
    <recommendedName>
        <fullName evidence="4">Transposase</fullName>
    </recommendedName>
</protein>
<name>A0A4R5XQZ3_9MICC</name>
<evidence type="ECO:0008006" key="4">
    <source>
        <dbReference type="Google" id="ProtNLM"/>
    </source>
</evidence>